<evidence type="ECO:0000256" key="3">
    <source>
        <dbReference type="ARBA" id="ARBA00012483"/>
    </source>
</evidence>
<feature type="compositionally biased region" description="Low complexity" evidence="13">
    <location>
        <begin position="64"/>
        <end position="79"/>
    </location>
</feature>
<evidence type="ECO:0000256" key="13">
    <source>
        <dbReference type="SAM" id="MobiDB-lite"/>
    </source>
</evidence>
<keyword evidence="7 12" id="KW-0863">Zinc-finger</keyword>
<comment type="subcellular location">
    <subcellularLocation>
        <location evidence="2">Membrane</location>
        <topology evidence="2">Multi-pass membrane protein</topology>
    </subcellularLocation>
</comment>
<feature type="compositionally biased region" description="Basic residues" evidence="13">
    <location>
        <begin position="425"/>
        <end position="441"/>
    </location>
</feature>
<keyword evidence="8" id="KW-0833">Ubl conjugation pathway</keyword>
<evidence type="ECO:0000256" key="11">
    <source>
        <dbReference type="ARBA" id="ARBA00023136"/>
    </source>
</evidence>
<keyword evidence="10 14" id="KW-1133">Transmembrane helix</keyword>
<feature type="compositionally biased region" description="Pro residues" evidence="13">
    <location>
        <begin position="241"/>
        <end position="252"/>
    </location>
</feature>
<evidence type="ECO:0000256" key="1">
    <source>
        <dbReference type="ARBA" id="ARBA00000900"/>
    </source>
</evidence>
<evidence type="ECO:0000259" key="15">
    <source>
        <dbReference type="PROSITE" id="PS50089"/>
    </source>
</evidence>
<feature type="region of interest" description="Disordered" evidence="13">
    <location>
        <begin position="394"/>
        <end position="476"/>
    </location>
</feature>
<feature type="transmembrane region" description="Helical" evidence="14">
    <location>
        <begin position="186"/>
        <end position="208"/>
    </location>
</feature>
<keyword evidence="11 14" id="KW-0472">Membrane</keyword>
<dbReference type="PANTHER" id="PTHR45977:SF4">
    <property type="entry name" value="RING-TYPE DOMAIN-CONTAINING PROTEIN"/>
    <property type="match status" value="1"/>
</dbReference>
<evidence type="ECO:0000256" key="6">
    <source>
        <dbReference type="ARBA" id="ARBA00022723"/>
    </source>
</evidence>
<dbReference type="PROSITE" id="PS50089">
    <property type="entry name" value="ZF_RING_2"/>
    <property type="match status" value="1"/>
</dbReference>
<dbReference type="SUPFAM" id="SSF57850">
    <property type="entry name" value="RING/U-box"/>
    <property type="match status" value="1"/>
</dbReference>
<feature type="region of interest" description="Disordered" evidence="13">
    <location>
        <begin position="1"/>
        <end position="96"/>
    </location>
</feature>
<dbReference type="Proteomes" id="UP000194127">
    <property type="component" value="Unassembled WGS sequence"/>
</dbReference>
<evidence type="ECO:0000256" key="14">
    <source>
        <dbReference type="SAM" id="Phobius"/>
    </source>
</evidence>
<feature type="region of interest" description="Disordered" evidence="13">
    <location>
        <begin position="219"/>
        <end position="271"/>
    </location>
</feature>
<keyword evidence="5 14" id="KW-0812">Transmembrane</keyword>
<evidence type="ECO:0000256" key="5">
    <source>
        <dbReference type="ARBA" id="ARBA00022692"/>
    </source>
</evidence>
<dbReference type="EMBL" id="KZ110592">
    <property type="protein sequence ID" value="OSX66422.1"/>
    <property type="molecule type" value="Genomic_DNA"/>
</dbReference>
<feature type="compositionally biased region" description="Polar residues" evidence="13">
    <location>
        <begin position="37"/>
        <end position="50"/>
    </location>
</feature>
<evidence type="ECO:0000313" key="16">
    <source>
        <dbReference type="EMBL" id="OSX66422.1"/>
    </source>
</evidence>
<gene>
    <name evidence="16" type="ORF">POSPLADRAFT_1043868</name>
</gene>
<feature type="region of interest" description="Disordered" evidence="13">
    <location>
        <begin position="506"/>
        <end position="531"/>
    </location>
</feature>
<feature type="transmembrane region" description="Helical" evidence="14">
    <location>
        <begin position="321"/>
        <end position="352"/>
    </location>
</feature>
<keyword evidence="9" id="KW-0862">Zinc</keyword>
<dbReference type="PANTHER" id="PTHR45977">
    <property type="entry name" value="TARGET OF ERK KINASE MPK-1"/>
    <property type="match status" value="1"/>
</dbReference>
<evidence type="ECO:0000256" key="12">
    <source>
        <dbReference type="PROSITE-ProRule" id="PRU00175"/>
    </source>
</evidence>
<comment type="catalytic activity">
    <reaction evidence="1">
        <text>S-ubiquitinyl-[E2 ubiquitin-conjugating enzyme]-L-cysteine + [acceptor protein]-L-lysine = [E2 ubiquitin-conjugating enzyme]-L-cysteine + N(6)-ubiquitinyl-[acceptor protein]-L-lysine.</text>
        <dbReference type="EC" id="2.3.2.27"/>
    </reaction>
</comment>
<feature type="compositionally biased region" description="Basic and acidic residues" evidence="13">
    <location>
        <begin position="219"/>
        <end position="231"/>
    </location>
</feature>
<name>A0A1X6ND46_9APHY</name>
<evidence type="ECO:0000256" key="10">
    <source>
        <dbReference type="ARBA" id="ARBA00022989"/>
    </source>
</evidence>
<feature type="compositionally biased region" description="Basic and acidic residues" evidence="13">
    <location>
        <begin position="1"/>
        <end position="14"/>
    </location>
</feature>
<organism evidence="16 17">
    <name type="scientific">Postia placenta MAD-698-R-SB12</name>
    <dbReference type="NCBI Taxonomy" id="670580"/>
    <lineage>
        <taxon>Eukaryota</taxon>
        <taxon>Fungi</taxon>
        <taxon>Dikarya</taxon>
        <taxon>Basidiomycota</taxon>
        <taxon>Agaricomycotina</taxon>
        <taxon>Agaricomycetes</taxon>
        <taxon>Polyporales</taxon>
        <taxon>Adustoporiaceae</taxon>
        <taxon>Rhodonia</taxon>
    </lineage>
</organism>
<keyword evidence="4" id="KW-0808">Transferase</keyword>
<dbReference type="OrthoDB" id="8062037at2759"/>
<feature type="region of interest" description="Disordered" evidence="13">
    <location>
        <begin position="590"/>
        <end position="609"/>
    </location>
</feature>
<dbReference type="GeneID" id="36323350"/>
<dbReference type="GO" id="GO:0008270">
    <property type="term" value="F:zinc ion binding"/>
    <property type="evidence" value="ECO:0007669"/>
    <property type="project" value="UniProtKB-KW"/>
</dbReference>
<evidence type="ECO:0000256" key="7">
    <source>
        <dbReference type="ARBA" id="ARBA00022771"/>
    </source>
</evidence>
<dbReference type="InterPro" id="IPR001841">
    <property type="entry name" value="Znf_RING"/>
</dbReference>
<feature type="transmembrane region" description="Helical" evidence="14">
    <location>
        <begin position="283"/>
        <end position="301"/>
    </location>
</feature>
<feature type="transmembrane region" description="Helical" evidence="14">
    <location>
        <begin position="144"/>
        <end position="166"/>
    </location>
</feature>
<dbReference type="STRING" id="670580.A0A1X6ND46"/>
<dbReference type="Gene3D" id="3.30.40.10">
    <property type="entry name" value="Zinc/RING finger domain, C3HC4 (zinc finger)"/>
    <property type="match status" value="1"/>
</dbReference>
<feature type="compositionally biased region" description="Low complexity" evidence="13">
    <location>
        <begin position="410"/>
        <end position="420"/>
    </location>
</feature>
<dbReference type="SMART" id="SM00184">
    <property type="entry name" value="RING"/>
    <property type="match status" value="1"/>
</dbReference>
<evidence type="ECO:0000256" key="2">
    <source>
        <dbReference type="ARBA" id="ARBA00004141"/>
    </source>
</evidence>
<accession>A0A1X6ND46</accession>
<keyword evidence="6" id="KW-0479">Metal-binding</keyword>
<evidence type="ECO:0000256" key="8">
    <source>
        <dbReference type="ARBA" id="ARBA00022786"/>
    </source>
</evidence>
<dbReference type="CDD" id="cd16448">
    <property type="entry name" value="RING-H2"/>
    <property type="match status" value="1"/>
</dbReference>
<dbReference type="Pfam" id="PF13639">
    <property type="entry name" value="zf-RING_2"/>
    <property type="match status" value="1"/>
</dbReference>
<dbReference type="InterPro" id="IPR013083">
    <property type="entry name" value="Znf_RING/FYVE/PHD"/>
</dbReference>
<dbReference type="GO" id="GO:0016020">
    <property type="term" value="C:membrane"/>
    <property type="evidence" value="ECO:0007669"/>
    <property type="project" value="UniProtKB-SubCell"/>
</dbReference>
<proteinExistence type="predicted"/>
<evidence type="ECO:0000256" key="9">
    <source>
        <dbReference type="ARBA" id="ARBA00022833"/>
    </source>
</evidence>
<dbReference type="GO" id="GO:0061630">
    <property type="term" value="F:ubiquitin protein ligase activity"/>
    <property type="evidence" value="ECO:0007669"/>
    <property type="project" value="UniProtKB-EC"/>
</dbReference>
<dbReference type="AlphaFoldDB" id="A0A1X6ND46"/>
<dbReference type="RefSeq" id="XP_024343216.1">
    <property type="nucleotide sequence ID" value="XM_024478400.1"/>
</dbReference>
<feature type="domain" description="RING-type" evidence="15">
    <location>
        <begin position="495"/>
        <end position="590"/>
    </location>
</feature>
<dbReference type="GO" id="GO:0006511">
    <property type="term" value="P:ubiquitin-dependent protein catabolic process"/>
    <property type="evidence" value="ECO:0007669"/>
    <property type="project" value="TreeGrafter"/>
</dbReference>
<dbReference type="EC" id="2.3.2.27" evidence="3"/>
<evidence type="ECO:0000313" key="17">
    <source>
        <dbReference type="Proteomes" id="UP000194127"/>
    </source>
</evidence>
<sequence>MSERTVSNLHEHALRQVQSSGDLPQTEPPARPARSSLHGSPTMNNPTGRASSGIRGAQSERLRMPLSPGSMSSSPIAMPEPARARPQSPPLPWDLSRVNTAAPIDARPEAGGPDSEPRSMLYTVLELIGYSGANAKARRETLSLIWNLAFNLAQFVIIVTLLAYSSHHESPTKPGLSEWRACERPLGVWDSIWLIRVALGTWLSYWGYKRDRRARALQEQRERTGDIESPIHHTVGMNGRPAPPHRPPPRPMRPGGSPGHTHDASPPTIQPPPLPHSNAYSRLSLLATFMSLAWFLTAHILEYTSVNSCRYSSPHLWWLTFGILCILYLMILEIFLLGLLVFVFGPVIYLLWTVILLCLGRHPLQNPHYIKPEIGKLPKSIVDQIPLVLYIPTPPEDADNPKSPIPVPSPSYSYPPKRSSTAAPPKRRFAFLRKMKGRKDKTKGSTGVSGSSEKDAKPHDKHKRAAANPEKLTWEDNWEPGEYPFVRLEGNRAVCAICLLDFEEPQRTGESTEAEKKSESFAAGPDSAPAQAVQEVRVDEVTQEDRNRLHLDDAGEGAQPLRLLPCGHVFHQTCVDPWLIDVSGRCPTCQRPVELPNGQGKKGQRGPRT</sequence>
<keyword evidence="17" id="KW-1185">Reference proteome</keyword>
<protein>
    <recommendedName>
        <fullName evidence="3">RING-type E3 ubiquitin transferase</fullName>
        <ecNumber evidence="3">2.3.2.27</ecNumber>
    </recommendedName>
</protein>
<dbReference type="GO" id="GO:0016567">
    <property type="term" value="P:protein ubiquitination"/>
    <property type="evidence" value="ECO:0007669"/>
    <property type="project" value="TreeGrafter"/>
</dbReference>
<reference evidence="16 17" key="1">
    <citation type="submission" date="2017-04" db="EMBL/GenBank/DDBJ databases">
        <title>Genome Sequence of the Model Brown-Rot Fungus Postia placenta SB12.</title>
        <authorList>
            <consortium name="DOE Joint Genome Institute"/>
            <person name="Gaskell J."/>
            <person name="Kersten P."/>
            <person name="Larrondo L.F."/>
            <person name="Canessa P."/>
            <person name="Martinez D."/>
            <person name="Hibbett D."/>
            <person name="Schmoll M."/>
            <person name="Kubicek C.P."/>
            <person name="Martinez A.T."/>
            <person name="Yadav J."/>
            <person name="Master E."/>
            <person name="Magnuson J.K."/>
            <person name="James T."/>
            <person name="Yaver D."/>
            <person name="Berka R."/>
            <person name="Labutti K."/>
            <person name="Lipzen A."/>
            <person name="Aerts A."/>
            <person name="Barry K."/>
            <person name="Henrissat B."/>
            <person name="Blanchette R."/>
            <person name="Grigoriev I."/>
            <person name="Cullen D."/>
        </authorList>
    </citation>
    <scope>NUCLEOTIDE SEQUENCE [LARGE SCALE GENOMIC DNA]</scope>
    <source>
        <strain evidence="16 17">MAD-698-R-SB12</strain>
    </source>
</reference>
<evidence type="ECO:0000256" key="4">
    <source>
        <dbReference type="ARBA" id="ARBA00022679"/>
    </source>
</evidence>